<dbReference type="CDD" id="cd07897">
    <property type="entry name" value="Adenylation_DNA_ligase_Bac1"/>
    <property type="match status" value="1"/>
</dbReference>
<evidence type="ECO:0000313" key="17">
    <source>
        <dbReference type="Proteomes" id="UP001082899"/>
    </source>
</evidence>
<evidence type="ECO:0000259" key="15">
    <source>
        <dbReference type="PROSITE" id="PS50160"/>
    </source>
</evidence>
<evidence type="ECO:0000256" key="4">
    <source>
        <dbReference type="ARBA" id="ARBA00022705"/>
    </source>
</evidence>
<evidence type="ECO:0000256" key="2">
    <source>
        <dbReference type="ARBA" id="ARBA00022598"/>
    </source>
</evidence>
<dbReference type="Pfam" id="PF04675">
    <property type="entry name" value="DNA_ligase_A_N"/>
    <property type="match status" value="1"/>
</dbReference>
<dbReference type="InterPro" id="IPR016059">
    <property type="entry name" value="DNA_ligase_ATP-dep_CS"/>
</dbReference>
<comment type="caution">
    <text evidence="16">The sequence shown here is derived from an EMBL/GenBank/DDBJ whole genome shotgun (WGS) entry which is preliminary data.</text>
</comment>
<keyword evidence="8" id="KW-0067">ATP-binding</keyword>
<keyword evidence="12" id="KW-0131">Cell cycle</keyword>
<dbReference type="Gene3D" id="2.40.50.140">
    <property type="entry name" value="Nucleic acid-binding proteins"/>
    <property type="match status" value="1"/>
</dbReference>
<keyword evidence="2 16" id="KW-0436">Ligase</keyword>
<gene>
    <name evidence="16" type="ORF">OVY01_11350</name>
</gene>
<dbReference type="PROSITE" id="PS50160">
    <property type="entry name" value="DNA_LIGASE_A3"/>
    <property type="match status" value="1"/>
</dbReference>
<evidence type="ECO:0000256" key="10">
    <source>
        <dbReference type="ARBA" id="ARBA00023172"/>
    </source>
</evidence>
<dbReference type="Proteomes" id="UP001082899">
    <property type="component" value="Unassembled WGS sequence"/>
</dbReference>
<dbReference type="Gene3D" id="3.30.470.30">
    <property type="entry name" value="DNA ligase/mRNA capping enzyme"/>
    <property type="match status" value="1"/>
</dbReference>
<dbReference type="NCBIfam" id="TIGR04120">
    <property type="entry name" value="DNA_lig_bact"/>
    <property type="match status" value="1"/>
</dbReference>
<dbReference type="InterPro" id="IPR036599">
    <property type="entry name" value="DNA_ligase_N_sf"/>
</dbReference>
<accession>A0ABT3ZMN6</accession>
<dbReference type="InterPro" id="IPR012310">
    <property type="entry name" value="DNA_ligase_ATP-dep_cent"/>
</dbReference>
<dbReference type="SUPFAM" id="SSF50249">
    <property type="entry name" value="Nucleic acid-binding proteins"/>
    <property type="match status" value="1"/>
</dbReference>
<evidence type="ECO:0000256" key="13">
    <source>
        <dbReference type="ARBA" id="ARBA00034003"/>
    </source>
</evidence>
<keyword evidence="11" id="KW-0234">DNA repair</keyword>
<keyword evidence="9" id="KW-0460">Magnesium</keyword>
<organism evidence="16 17">
    <name type="scientific">Robbsia betulipollinis</name>
    <dbReference type="NCBI Taxonomy" id="2981849"/>
    <lineage>
        <taxon>Bacteria</taxon>
        <taxon>Pseudomonadati</taxon>
        <taxon>Pseudomonadota</taxon>
        <taxon>Betaproteobacteria</taxon>
        <taxon>Burkholderiales</taxon>
        <taxon>Burkholderiaceae</taxon>
        <taxon>Robbsia</taxon>
    </lineage>
</organism>
<dbReference type="InterPro" id="IPR012309">
    <property type="entry name" value="DNA_ligase_ATP-dep_C"/>
</dbReference>
<dbReference type="InterPro" id="IPR026333">
    <property type="entry name" value="ATP_dep_DNA_lig_pp_1105_fam"/>
</dbReference>
<dbReference type="PROSITE" id="PS00697">
    <property type="entry name" value="DNA_LIGASE_A1"/>
    <property type="match status" value="1"/>
</dbReference>
<keyword evidence="17" id="KW-1185">Reference proteome</keyword>
<evidence type="ECO:0000256" key="6">
    <source>
        <dbReference type="ARBA" id="ARBA00022741"/>
    </source>
</evidence>
<evidence type="ECO:0000313" key="16">
    <source>
        <dbReference type="EMBL" id="MCY0387818.1"/>
    </source>
</evidence>
<feature type="region of interest" description="Disordered" evidence="14">
    <location>
        <begin position="226"/>
        <end position="250"/>
    </location>
</feature>
<dbReference type="RefSeq" id="WP_267847531.1">
    <property type="nucleotide sequence ID" value="NZ_JAPMXC010000001.1"/>
</dbReference>
<dbReference type="Gene3D" id="1.10.3260.10">
    <property type="entry name" value="DNA ligase, ATP-dependent, N-terminal domain"/>
    <property type="match status" value="1"/>
</dbReference>
<evidence type="ECO:0000256" key="1">
    <source>
        <dbReference type="ARBA" id="ARBA00012727"/>
    </source>
</evidence>
<dbReference type="EMBL" id="JAPMXC010000001">
    <property type="protein sequence ID" value="MCY0387818.1"/>
    <property type="molecule type" value="Genomic_DNA"/>
</dbReference>
<dbReference type="PANTHER" id="PTHR45674">
    <property type="entry name" value="DNA LIGASE 1/3 FAMILY MEMBER"/>
    <property type="match status" value="1"/>
</dbReference>
<dbReference type="PANTHER" id="PTHR45674:SF13">
    <property type="entry name" value="DNA LIGASE-RELATED"/>
    <property type="match status" value="1"/>
</dbReference>
<dbReference type="InterPro" id="IPR012308">
    <property type="entry name" value="DNA_ligase_ATP-dep_N"/>
</dbReference>
<evidence type="ECO:0000256" key="5">
    <source>
        <dbReference type="ARBA" id="ARBA00022723"/>
    </source>
</evidence>
<dbReference type="InterPro" id="IPR012340">
    <property type="entry name" value="NA-bd_OB-fold"/>
</dbReference>
<dbReference type="InterPro" id="IPR050191">
    <property type="entry name" value="ATP-dep_DNA_ligase"/>
</dbReference>
<name>A0ABT3ZMN6_9BURK</name>
<reference evidence="16" key="1">
    <citation type="submission" date="2022-11" db="EMBL/GenBank/DDBJ databases">
        <title>Robbsia betulipollinis sp. nov., isolated from pollen of birch (Betula pendula).</title>
        <authorList>
            <person name="Shi H."/>
            <person name="Ambika Manirajan B."/>
            <person name="Ratering S."/>
            <person name="Geissler-Plaum R."/>
            <person name="Schnell S."/>
        </authorList>
    </citation>
    <scope>NUCLEOTIDE SEQUENCE</scope>
    <source>
        <strain evidence="16">Bb-Pol-6</strain>
    </source>
</reference>
<keyword evidence="4" id="KW-0235">DNA replication</keyword>
<dbReference type="EC" id="6.5.1.1" evidence="1"/>
<evidence type="ECO:0000256" key="8">
    <source>
        <dbReference type="ARBA" id="ARBA00022840"/>
    </source>
</evidence>
<feature type="domain" description="ATP-dependent DNA ligase family profile" evidence="15">
    <location>
        <begin position="374"/>
        <end position="518"/>
    </location>
</feature>
<evidence type="ECO:0000256" key="14">
    <source>
        <dbReference type="SAM" id="MobiDB-lite"/>
    </source>
</evidence>
<keyword evidence="7" id="KW-0227">DNA damage</keyword>
<keyword evidence="3" id="KW-0132">Cell division</keyword>
<evidence type="ECO:0000256" key="3">
    <source>
        <dbReference type="ARBA" id="ARBA00022618"/>
    </source>
</evidence>
<evidence type="ECO:0000256" key="9">
    <source>
        <dbReference type="ARBA" id="ARBA00022842"/>
    </source>
</evidence>
<sequence length="620" mass="68034">MKAFAQLYTTLDATTSTRDKLDALTAYFRDAPPVDAAWAAYFLAGGKPRRVVPTRAMRELAQAIAGLPEWLFDEAYQAVGDLAETIAHILPPPRTATDIGLAVWMEARLLPLRGAAPEVLAEHLAGYWDELDWSGRFLLSKLIGGGFRVGVSRQLVVRALAEVAGIDHKRVAHRMVGWTDTRRMPTAERFLRLVAGDPAADAAAAAAAAADATATIEVAADTAALPGQAVDPPRNDSAHDPALPLTGDGRDVAHDDDVGLPYPFFLAHALQESPEILGERERWQAEWKWDGIRAQLVRRAGGTWLWSRGEELITDRFPDVIAFAAALPDGIVLDGEILAWESGATAPLPFARLQTRITRKTVGRKILADSPARFMAYDLLEERGEDLRQQPQSVRRERLEALLAPSLTRIATAPPASSLPASSLPDSSLAALQVSPLVEADSWEALARLRAESRARGVEGLMLKRRDAHYGVGRTRAGGEWWKWKVDPYTVDAVLLYAQHGHGRRANLYTDYTFAVWSGPSTDAERTLVPFTKAYSGLTDEEIRQVDAIVRKTTVEKFGPVRSVKPTLLFEIAFEGIARSPRHKSGIAVRFPRMLRWRLDKPLEEADTLDTLAALLDAAA</sequence>
<evidence type="ECO:0000256" key="11">
    <source>
        <dbReference type="ARBA" id="ARBA00023204"/>
    </source>
</evidence>
<keyword evidence="6" id="KW-0547">Nucleotide-binding</keyword>
<comment type="catalytic activity">
    <reaction evidence="13">
        <text>ATP + (deoxyribonucleotide)n-3'-hydroxyl + 5'-phospho-(deoxyribonucleotide)m = (deoxyribonucleotide)n+m + AMP + diphosphate.</text>
        <dbReference type="EC" id="6.5.1.1"/>
    </reaction>
</comment>
<keyword evidence="10" id="KW-0233">DNA recombination</keyword>
<proteinExistence type="predicted"/>
<evidence type="ECO:0000256" key="7">
    <source>
        <dbReference type="ARBA" id="ARBA00022763"/>
    </source>
</evidence>
<keyword evidence="5" id="KW-0479">Metal-binding</keyword>
<dbReference type="CDD" id="cd07972">
    <property type="entry name" value="OBF_DNA_ligase_Arch_LigB"/>
    <property type="match status" value="1"/>
</dbReference>
<dbReference type="Pfam" id="PF04679">
    <property type="entry name" value="DNA_ligase_A_C"/>
    <property type="match status" value="1"/>
</dbReference>
<dbReference type="SUPFAM" id="SSF56091">
    <property type="entry name" value="DNA ligase/mRNA capping enzyme, catalytic domain"/>
    <property type="match status" value="1"/>
</dbReference>
<dbReference type="GO" id="GO:0003910">
    <property type="term" value="F:DNA ligase (ATP) activity"/>
    <property type="evidence" value="ECO:0007669"/>
    <property type="project" value="UniProtKB-EC"/>
</dbReference>
<protein>
    <recommendedName>
        <fullName evidence="1">DNA ligase (ATP)</fullName>
        <ecNumber evidence="1">6.5.1.1</ecNumber>
    </recommendedName>
</protein>
<dbReference type="Pfam" id="PF01068">
    <property type="entry name" value="DNA_ligase_A_M"/>
    <property type="match status" value="1"/>
</dbReference>
<evidence type="ECO:0000256" key="12">
    <source>
        <dbReference type="ARBA" id="ARBA00023306"/>
    </source>
</evidence>